<dbReference type="SUPFAM" id="SSF48445">
    <property type="entry name" value="14-3-3 protein"/>
    <property type="match status" value="1"/>
</dbReference>
<feature type="domain" description="14-3-3" evidence="2">
    <location>
        <begin position="6"/>
        <end position="247"/>
    </location>
</feature>
<protein>
    <recommendedName>
        <fullName evidence="2">14-3-3 domain-containing protein</fullName>
    </recommendedName>
</protein>
<evidence type="ECO:0000256" key="1">
    <source>
        <dbReference type="ARBA" id="ARBA00006141"/>
    </source>
</evidence>
<dbReference type="InterPro" id="IPR036815">
    <property type="entry name" value="14-3-3_dom_sf"/>
</dbReference>
<evidence type="ECO:0000313" key="3">
    <source>
        <dbReference type="EMBL" id="CAG9760787.1"/>
    </source>
</evidence>
<dbReference type="OrthoDB" id="10260625at2759"/>
<evidence type="ECO:0000259" key="2">
    <source>
        <dbReference type="SMART" id="SM00101"/>
    </source>
</evidence>
<reference evidence="3" key="1">
    <citation type="submission" date="2022-01" db="EMBL/GenBank/DDBJ databases">
        <authorList>
            <person name="King R."/>
        </authorList>
    </citation>
    <scope>NUCLEOTIDE SEQUENCE</scope>
</reference>
<dbReference type="Proteomes" id="UP001152799">
    <property type="component" value="Chromosome 1"/>
</dbReference>
<accession>A0A9N9MCG2</accession>
<name>A0A9N9MCG2_9CUCU</name>
<dbReference type="InterPro" id="IPR023410">
    <property type="entry name" value="14-3-3_domain"/>
</dbReference>
<dbReference type="AlphaFoldDB" id="A0A9N9MCG2"/>
<proteinExistence type="inferred from homology"/>
<comment type="similarity">
    <text evidence="1">Belongs to the 14-3-3 family.</text>
</comment>
<gene>
    <name evidence="3" type="ORF">CEUTPL_LOCUS1508</name>
</gene>
<dbReference type="InterPro" id="IPR000308">
    <property type="entry name" value="14-3-3"/>
</dbReference>
<keyword evidence="4" id="KW-1185">Reference proteome</keyword>
<organism evidence="3 4">
    <name type="scientific">Ceutorhynchus assimilis</name>
    <name type="common">cabbage seed weevil</name>
    <dbReference type="NCBI Taxonomy" id="467358"/>
    <lineage>
        <taxon>Eukaryota</taxon>
        <taxon>Metazoa</taxon>
        <taxon>Ecdysozoa</taxon>
        <taxon>Arthropoda</taxon>
        <taxon>Hexapoda</taxon>
        <taxon>Insecta</taxon>
        <taxon>Pterygota</taxon>
        <taxon>Neoptera</taxon>
        <taxon>Endopterygota</taxon>
        <taxon>Coleoptera</taxon>
        <taxon>Polyphaga</taxon>
        <taxon>Cucujiformia</taxon>
        <taxon>Curculionidae</taxon>
        <taxon>Ceutorhynchinae</taxon>
        <taxon>Ceutorhynchus</taxon>
    </lineage>
</organism>
<dbReference type="PIRSF" id="PIRSF000868">
    <property type="entry name" value="14-3-3"/>
    <property type="match status" value="1"/>
</dbReference>
<dbReference type="SMART" id="SM00101">
    <property type="entry name" value="14_3_3"/>
    <property type="match status" value="1"/>
</dbReference>
<dbReference type="PANTHER" id="PTHR18860">
    <property type="entry name" value="14-3-3 PROTEIN"/>
    <property type="match status" value="1"/>
</dbReference>
<dbReference type="Pfam" id="PF00244">
    <property type="entry name" value="14-3-3"/>
    <property type="match status" value="1"/>
</dbReference>
<dbReference type="Gene3D" id="1.20.190.20">
    <property type="entry name" value="14-3-3 domain"/>
    <property type="match status" value="1"/>
</dbReference>
<sequence>MSTRSSEELIEMAKLAEQCERYEEMRAMMKQVIENGVELTTEIITMLSISYRRKSTALRKSRNKIIAIEKKTRKSEHKLILAMQYREEIQAELHKICNEVILLLDKYLIPKIVDMESKVMLLKMKADYSCYLAEIATGDEKKNIKYYPGQVYKKGYEMAVSSAKMPPTHPLRLAIALNWSTYYYSVLGNRKKAQLLAQRVLDDATLELHKVPKNVVQKTIDVMKIIWDNIVIWDKQANRGASLEHKNADLLQQGEPQPSAEK</sequence>
<evidence type="ECO:0000313" key="4">
    <source>
        <dbReference type="Proteomes" id="UP001152799"/>
    </source>
</evidence>
<dbReference type="PRINTS" id="PR00305">
    <property type="entry name" value="1433ZETA"/>
</dbReference>
<dbReference type="EMBL" id="OU892277">
    <property type="protein sequence ID" value="CAG9760787.1"/>
    <property type="molecule type" value="Genomic_DNA"/>
</dbReference>